<organism evidence="2 3">
    <name type="scientific">Theileria parva</name>
    <name type="common">East coast fever infection agent</name>
    <dbReference type="NCBI Taxonomy" id="5875"/>
    <lineage>
        <taxon>Eukaryota</taxon>
        <taxon>Sar</taxon>
        <taxon>Alveolata</taxon>
        <taxon>Apicomplexa</taxon>
        <taxon>Aconoidasida</taxon>
        <taxon>Piroplasmida</taxon>
        <taxon>Theileriidae</taxon>
        <taxon>Theileria</taxon>
    </lineage>
</organism>
<dbReference type="AlphaFoldDB" id="Q4MZF6"/>
<dbReference type="OMA" id="GYLFGSH"/>
<keyword evidence="1" id="KW-1133">Transmembrane helix</keyword>
<dbReference type="FunCoup" id="Q4MZF6">
    <property type="interactions" value="1"/>
</dbReference>
<dbReference type="eggNOG" id="ENOG502RX6J">
    <property type="taxonomic scope" value="Eukaryota"/>
</dbReference>
<feature type="transmembrane region" description="Helical" evidence="1">
    <location>
        <begin position="104"/>
        <end position="125"/>
    </location>
</feature>
<sequence>MLSKIYINMVMESCGIHTLCIDKFPIGLLTTLKYGLLTLGGLSTFAPYLNRRLRVNPSLLRPLLNMSWGYLFGSHLWELLSNSLQSKHNERTGDKKVEVLESDVFFLLAILGNSLVLITTFGLAPSFKKLQWCAYGSLLSTLTNYFLVYPNLNGNSELFIFRMVKPKTLSRLLLLTTLSTLLLYTVS</sequence>
<accession>Q4MZF6</accession>
<evidence type="ECO:0000256" key="1">
    <source>
        <dbReference type="SAM" id="Phobius"/>
    </source>
</evidence>
<feature type="transmembrane region" description="Helical" evidence="1">
    <location>
        <begin position="169"/>
        <end position="186"/>
    </location>
</feature>
<proteinExistence type="predicted"/>
<keyword evidence="1" id="KW-0472">Membrane</keyword>
<gene>
    <name evidence="2" type="ordered locus">TP03_0564</name>
</gene>
<comment type="caution">
    <text evidence="2">The sequence shown here is derived from an EMBL/GenBank/DDBJ whole genome shotgun (WGS) entry which is preliminary data.</text>
</comment>
<keyword evidence="1" id="KW-0812">Transmembrane</keyword>
<reference evidence="2 3" key="1">
    <citation type="journal article" date="2005" name="Science">
        <title>Genome sequence of Theileria parva, a bovine pathogen that transforms lymphocytes.</title>
        <authorList>
            <person name="Gardner M.J."/>
            <person name="Bishop R."/>
            <person name="Shah T."/>
            <person name="de Villiers E.P."/>
            <person name="Carlton J.M."/>
            <person name="Hall N."/>
            <person name="Ren Q."/>
            <person name="Paulsen I.T."/>
            <person name="Pain A."/>
            <person name="Berriman M."/>
            <person name="Wilson R.J.M."/>
            <person name="Sato S."/>
            <person name="Ralph S.A."/>
            <person name="Mann D.J."/>
            <person name="Xiong Z."/>
            <person name="Shallom S.J."/>
            <person name="Weidman J."/>
            <person name="Jiang L."/>
            <person name="Lynn J."/>
            <person name="Weaver B."/>
            <person name="Shoaibi A."/>
            <person name="Domingo A.R."/>
            <person name="Wasawo D."/>
            <person name="Crabtree J."/>
            <person name="Wortman J.R."/>
            <person name="Haas B."/>
            <person name="Angiuoli S.V."/>
            <person name="Creasy T.H."/>
            <person name="Lu C."/>
            <person name="Suh B."/>
            <person name="Silva J.C."/>
            <person name="Utterback T.R."/>
            <person name="Feldblyum T.V."/>
            <person name="Pertea M."/>
            <person name="Allen J."/>
            <person name="Nierman W.C."/>
            <person name="Taracha E.L.N."/>
            <person name="Salzberg S.L."/>
            <person name="White O.R."/>
            <person name="Fitzhugh H.A."/>
            <person name="Morzaria S."/>
            <person name="Venter J.C."/>
            <person name="Fraser C.M."/>
            <person name="Nene V."/>
        </authorList>
    </citation>
    <scope>NUCLEOTIDE SEQUENCE [LARGE SCALE GENOMIC DNA]</scope>
    <source>
        <strain evidence="2 3">Muguga</strain>
    </source>
</reference>
<evidence type="ECO:0000313" key="2">
    <source>
        <dbReference type="EMBL" id="EAN31309.1"/>
    </source>
</evidence>
<dbReference type="EMBL" id="AAGK01000005">
    <property type="protein sequence ID" value="EAN31309.1"/>
    <property type="molecule type" value="Genomic_DNA"/>
</dbReference>
<name>Q4MZF6_THEPA</name>
<dbReference type="Proteomes" id="UP000001949">
    <property type="component" value="Unassembled WGS sequence"/>
</dbReference>
<dbReference type="VEuPathDB" id="PiroplasmaDB:TpMuguga_03g00564"/>
<dbReference type="KEGG" id="tpv:TP03_0564"/>
<feature type="transmembrane region" description="Helical" evidence="1">
    <location>
        <begin position="132"/>
        <end position="149"/>
    </location>
</feature>
<evidence type="ECO:0000313" key="3">
    <source>
        <dbReference type="Proteomes" id="UP000001949"/>
    </source>
</evidence>
<dbReference type="InParanoid" id="Q4MZF6"/>
<keyword evidence="3" id="KW-1185">Reference proteome</keyword>
<protein>
    <submittedName>
        <fullName evidence="2">Uncharacterized protein</fullName>
    </submittedName>
</protein>